<feature type="domain" description="FtsX extracellular" evidence="16">
    <location>
        <begin position="100"/>
        <end position="194"/>
    </location>
</feature>
<evidence type="ECO:0000256" key="3">
    <source>
        <dbReference type="ARBA" id="ARBA00011160"/>
    </source>
</evidence>
<dbReference type="EMBL" id="JAVDDT010000006">
    <property type="protein sequence ID" value="MDQ2070159.1"/>
    <property type="molecule type" value="Genomic_DNA"/>
</dbReference>
<evidence type="ECO:0000256" key="8">
    <source>
        <dbReference type="ARBA" id="ARBA00022692"/>
    </source>
</evidence>
<feature type="transmembrane region" description="Helical" evidence="14">
    <location>
        <begin position="267"/>
        <end position="288"/>
    </location>
</feature>
<evidence type="ECO:0000256" key="5">
    <source>
        <dbReference type="ARBA" id="ARBA00022475"/>
    </source>
</evidence>
<proteinExistence type="inferred from homology"/>
<comment type="function">
    <text evidence="12">Part of the ABC transporter FtsEX involved in cellular division.</text>
</comment>
<dbReference type="Gene3D" id="3.30.70.3040">
    <property type="match status" value="1"/>
</dbReference>
<keyword evidence="18" id="KW-1185">Reference proteome</keyword>
<keyword evidence="8 14" id="KW-0812">Transmembrane</keyword>
<evidence type="ECO:0000259" key="15">
    <source>
        <dbReference type="Pfam" id="PF02687"/>
    </source>
</evidence>
<dbReference type="PANTHER" id="PTHR47755">
    <property type="entry name" value="CELL DIVISION PROTEIN FTSX"/>
    <property type="match status" value="1"/>
</dbReference>
<feature type="region of interest" description="Disordered" evidence="13">
    <location>
        <begin position="1"/>
        <end position="29"/>
    </location>
</feature>
<dbReference type="Pfam" id="PF18075">
    <property type="entry name" value="FtsX_ECD"/>
    <property type="match status" value="1"/>
</dbReference>
<gene>
    <name evidence="17" type="primary">ftsX</name>
    <name evidence="17" type="ORF">RBH19_09745</name>
</gene>
<dbReference type="RefSeq" id="WP_306728657.1">
    <property type="nucleotide sequence ID" value="NZ_JAVDDT010000006.1"/>
</dbReference>
<dbReference type="InterPro" id="IPR040690">
    <property type="entry name" value="FtsX_ECD"/>
</dbReference>
<dbReference type="Proteomes" id="UP001239019">
    <property type="component" value="Unassembled WGS sequence"/>
</dbReference>
<evidence type="ECO:0000256" key="9">
    <source>
        <dbReference type="ARBA" id="ARBA00022989"/>
    </source>
</evidence>
<feature type="compositionally biased region" description="Basic residues" evidence="13">
    <location>
        <begin position="1"/>
        <end position="15"/>
    </location>
</feature>
<keyword evidence="11 12" id="KW-0131">Cell cycle</keyword>
<feature type="transmembrane region" description="Helical" evidence="14">
    <location>
        <begin position="308"/>
        <end position="332"/>
    </location>
</feature>
<keyword evidence="7 12" id="KW-0132">Cell division</keyword>
<dbReference type="PIRSF" id="PIRSF003097">
    <property type="entry name" value="FtsX"/>
    <property type="match status" value="1"/>
</dbReference>
<feature type="compositionally biased region" description="Basic and acidic residues" evidence="13">
    <location>
        <begin position="16"/>
        <end position="27"/>
    </location>
</feature>
<comment type="similarity">
    <text evidence="2 12">Belongs to the ABC-4 integral membrane protein family. FtsX subfamily.</text>
</comment>
<dbReference type="NCBIfam" id="TIGR00439">
    <property type="entry name" value="FtsX_Gneg"/>
    <property type="match status" value="1"/>
</dbReference>
<evidence type="ECO:0000259" key="16">
    <source>
        <dbReference type="Pfam" id="PF18075"/>
    </source>
</evidence>
<evidence type="ECO:0000256" key="10">
    <source>
        <dbReference type="ARBA" id="ARBA00023136"/>
    </source>
</evidence>
<comment type="subcellular location">
    <subcellularLocation>
        <location evidence="1">Cell inner membrane</location>
        <topology evidence="1">Multi-pass membrane protein</topology>
    </subcellularLocation>
</comment>
<reference evidence="17 18" key="1">
    <citation type="submission" date="2023-08" db="EMBL/GenBank/DDBJ databases">
        <title>Whole-genome sequencing of halo(alkali)philic microorganisms from hypersaline lakes.</title>
        <authorList>
            <person name="Sorokin D.Y."/>
            <person name="Abbas B."/>
            <person name="Merkel A.Y."/>
        </authorList>
    </citation>
    <scope>NUCLEOTIDE SEQUENCE [LARGE SCALE GENOMIC DNA]</scope>
    <source>
        <strain evidence="17 18">AB-CW4</strain>
    </source>
</reference>
<evidence type="ECO:0000256" key="13">
    <source>
        <dbReference type="SAM" id="MobiDB-lite"/>
    </source>
</evidence>
<comment type="subunit">
    <text evidence="3">Forms a membrane-associated complex with FtsE.</text>
</comment>
<keyword evidence="5 12" id="KW-1003">Cell membrane</keyword>
<dbReference type="PANTHER" id="PTHR47755:SF1">
    <property type="entry name" value="CELL DIVISION PROTEIN FTSX"/>
    <property type="match status" value="1"/>
</dbReference>
<organism evidence="17 18">
    <name type="scientific">Natronospira bacteriovora</name>
    <dbReference type="NCBI Taxonomy" id="3069753"/>
    <lineage>
        <taxon>Bacteria</taxon>
        <taxon>Pseudomonadati</taxon>
        <taxon>Pseudomonadota</taxon>
        <taxon>Gammaproteobacteria</taxon>
        <taxon>Natronospirales</taxon>
        <taxon>Natronospiraceae</taxon>
        <taxon>Natronospira</taxon>
    </lineage>
</organism>
<evidence type="ECO:0000256" key="6">
    <source>
        <dbReference type="ARBA" id="ARBA00022519"/>
    </source>
</evidence>
<evidence type="ECO:0000256" key="12">
    <source>
        <dbReference type="PIRNR" id="PIRNR003097"/>
    </source>
</evidence>
<evidence type="ECO:0000256" key="4">
    <source>
        <dbReference type="ARBA" id="ARBA00021907"/>
    </source>
</evidence>
<evidence type="ECO:0000256" key="7">
    <source>
        <dbReference type="ARBA" id="ARBA00022618"/>
    </source>
</evidence>
<feature type="transmembrane region" description="Helical" evidence="14">
    <location>
        <begin position="214"/>
        <end position="234"/>
    </location>
</feature>
<dbReference type="Pfam" id="PF02687">
    <property type="entry name" value="FtsX"/>
    <property type="match status" value="1"/>
</dbReference>
<feature type="transmembrane region" description="Helical" evidence="14">
    <location>
        <begin position="65"/>
        <end position="85"/>
    </location>
</feature>
<evidence type="ECO:0000256" key="14">
    <source>
        <dbReference type="SAM" id="Phobius"/>
    </source>
</evidence>
<comment type="caution">
    <text evidence="17">The sequence shown here is derived from an EMBL/GenBank/DDBJ whole genome shotgun (WGS) entry which is preliminary data.</text>
</comment>
<accession>A0ABU0W823</accession>
<evidence type="ECO:0000313" key="18">
    <source>
        <dbReference type="Proteomes" id="UP001239019"/>
    </source>
</evidence>
<keyword evidence="10 12" id="KW-0472">Membrane</keyword>
<protein>
    <recommendedName>
        <fullName evidence="4 12">Cell division protein FtsX</fullName>
    </recommendedName>
</protein>
<evidence type="ECO:0000256" key="11">
    <source>
        <dbReference type="ARBA" id="ARBA00023306"/>
    </source>
</evidence>
<evidence type="ECO:0000256" key="2">
    <source>
        <dbReference type="ARBA" id="ARBA00007379"/>
    </source>
</evidence>
<feature type="domain" description="ABC3 transporter permease C-terminal" evidence="15">
    <location>
        <begin position="217"/>
        <end position="334"/>
    </location>
</feature>
<keyword evidence="9 14" id="KW-1133">Transmembrane helix</keyword>
<sequence length="342" mass="36968">MASRRPRPARPRHSTHREAAAPRERHGAQRSRGGVIGFLRAWLIRHAQTLFFTLGRLCRRPGSSLMTASVIGVALALPAAMYVLVQNTSGLAGSWEGVSRISVFMEPGSAEDAARRLGRELETRETVQRVDYISAEEAMREFQDRSGFGDALAVLDDNPLPPVLVVHPTEAAGGADSLRVLVNEFENLEGVDLVQVDTEWIERFHAMLEIAERGIAVVAALLAFAVLIVVGNTIRLEIQNRREEIEVTKLVGATDAFIRRPFLYTGLWYGIGGGLVALLLVGGAVIVLHDPVRSLAGLYGSGFRLSGLGFVESLQVIGAGALLGWAGSWLAVARHLSAIEPA</sequence>
<dbReference type="InterPro" id="IPR003838">
    <property type="entry name" value="ABC3_permease_C"/>
</dbReference>
<keyword evidence="6 12" id="KW-0997">Cell inner membrane</keyword>
<name>A0ABU0W823_9GAMM</name>
<dbReference type="InterPro" id="IPR047590">
    <property type="entry name" value="FtsX_proteobact-type"/>
</dbReference>
<dbReference type="InterPro" id="IPR004513">
    <property type="entry name" value="FtsX"/>
</dbReference>
<evidence type="ECO:0000313" key="17">
    <source>
        <dbReference type="EMBL" id="MDQ2070159.1"/>
    </source>
</evidence>
<evidence type="ECO:0000256" key="1">
    <source>
        <dbReference type="ARBA" id="ARBA00004429"/>
    </source>
</evidence>